<dbReference type="InterPro" id="IPR046257">
    <property type="entry name" value="DUF6290"/>
</dbReference>
<reference evidence="2" key="1">
    <citation type="journal article" date="2019" name="Int. J. Syst. Evol. Microbiol.">
        <title>The Global Catalogue of Microorganisms (GCM) 10K type strain sequencing project: providing services to taxonomists for standard genome sequencing and annotation.</title>
        <authorList>
            <consortium name="The Broad Institute Genomics Platform"/>
            <consortium name="The Broad Institute Genome Sequencing Center for Infectious Disease"/>
            <person name="Wu L."/>
            <person name="Ma J."/>
        </authorList>
    </citation>
    <scope>NUCLEOTIDE SEQUENCE [LARGE SCALE GENOMIC DNA]</scope>
    <source>
        <strain evidence="2">CGMCC 1.19061</strain>
    </source>
</reference>
<evidence type="ECO:0000313" key="2">
    <source>
        <dbReference type="Proteomes" id="UP001596026"/>
    </source>
</evidence>
<dbReference type="InterPro" id="IPR010985">
    <property type="entry name" value="Ribbon_hlx_hlx"/>
</dbReference>
<dbReference type="SUPFAM" id="SSF47598">
    <property type="entry name" value="Ribbon-helix-helix"/>
    <property type="match status" value="1"/>
</dbReference>
<organism evidence="1 2">
    <name type="scientific">Enterococcus eurekensis</name>
    <dbReference type="NCBI Taxonomy" id="1159753"/>
    <lineage>
        <taxon>Bacteria</taxon>
        <taxon>Bacillati</taxon>
        <taxon>Bacillota</taxon>
        <taxon>Bacilli</taxon>
        <taxon>Lactobacillales</taxon>
        <taxon>Enterococcaceae</taxon>
        <taxon>Enterococcus</taxon>
    </lineage>
</organism>
<dbReference type="NCBIfam" id="NF046040">
    <property type="entry name" value="RelB_antitoxin"/>
    <property type="match status" value="1"/>
</dbReference>
<proteinExistence type="predicted"/>
<sequence>MTTITVKVTEEEKNFLEKIASLENISLSDYVRTRAIESAEEQMDYLTYLDIMSKQKEEDNVSFEETKAKLGLH</sequence>
<accession>A0ABV9M3X7</accession>
<comment type="caution">
    <text evidence="1">The sequence shown here is derived from an EMBL/GenBank/DDBJ whole genome shotgun (WGS) entry which is preliminary data.</text>
</comment>
<dbReference type="Gene3D" id="1.20.5.780">
    <property type="entry name" value="Single helix bin"/>
    <property type="match status" value="1"/>
</dbReference>
<dbReference type="RefSeq" id="WP_379964754.1">
    <property type="nucleotide sequence ID" value="NZ_JBHSGT010000040.1"/>
</dbReference>
<gene>
    <name evidence="1" type="primary">relB</name>
    <name evidence="1" type="ORF">ACFO3L_05750</name>
</gene>
<protein>
    <submittedName>
        <fullName evidence="1">Type II toxin-antitoxin system RelB family antitoxin</fullName>
    </submittedName>
</protein>
<dbReference type="EMBL" id="JBHSGT010000040">
    <property type="protein sequence ID" value="MFC4710129.1"/>
    <property type="molecule type" value="Genomic_DNA"/>
</dbReference>
<keyword evidence="2" id="KW-1185">Reference proteome</keyword>
<dbReference type="Pfam" id="PF19807">
    <property type="entry name" value="DUF6290"/>
    <property type="match status" value="1"/>
</dbReference>
<name>A0ABV9M3X7_9ENTE</name>
<evidence type="ECO:0000313" key="1">
    <source>
        <dbReference type="EMBL" id="MFC4710129.1"/>
    </source>
</evidence>
<dbReference type="Proteomes" id="UP001596026">
    <property type="component" value="Unassembled WGS sequence"/>
</dbReference>